<comment type="caution">
    <text evidence="1">The sequence shown here is derived from an EMBL/GenBank/DDBJ whole genome shotgun (WGS) entry which is preliminary data.</text>
</comment>
<accession>A0AAN7JHV4</accession>
<gene>
    <name evidence="1" type="ORF">SAY87_010259</name>
</gene>
<organism evidence="1 2">
    <name type="scientific">Trapa incisa</name>
    <dbReference type="NCBI Taxonomy" id="236973"/>
    <lineage>
        <taxon>Eukaryota</taxon>
        <taxon>Viridiplantae</taxon>
        <taxon>Streptophyta</taxon>
        <taxon>Embryophyta</taxon>
        <taxon>Tracheophyta</taxon>
        <taxon>Spermatophyta</taxon>
        <taxon>Magnoliopsida</taxon>
        <taxon>eudicotyledons</taxon>
        <taxon>Gunneridae</taxon>
        <taxon>Pentapetalae</taxon>
        <taxon>rosids</taxon>
        <taxon>malvids</taxon>
        <taxon>Myrtales</taxon>
        <taxon>Lythraceae</taxon>
        <taxon>Trapa</taxon>
    </lineage>
</organism>
<evidence type="ECO:0000313" key="1">
    <source>
        <dbReference type="EMBL" id="KAK4743947.1"/>
    </source>
</evidence>
<sequence>MRCPGRRAVRPWPPKEHITCSFKIPKPITSISTVEKQLGPRGKGNRVSAPHIMDFMEMKQGVLDQAEIPSSYWKNRLYLNMMETMHHLHIHTCTKWWKCNYDGDGWLRRIR</sequence>
<keyword evidence="2" id="KW-1185">Reference proteome</keyword>
<reference evidence="1 2" key="1">
    <citation type="journal article" date="2023" name="Hortic Res">
        <title>Pangenome of water caltrop reveals structural variations and asymmetric subgenome divergence after allopolyploidization.</title>
        <authorList>
            <person name="Zhang X."/>
            <person name="Chen Y."/>
            <person name="Wang L."/>
            <person name="Yuan Y."/>
            <person name="Fang M."/>
            <person name="Shi L."/>
            <person name="Lu R."/>
            <person name="Comes H.P."/>
            <person name="Ma Y."/>
            <person name="Chen Y."/>
            <person name="Huang G."/>
            <person name="Zhou Y."/>
            <person name="Zheng Z."/>
            <person name="Qiu Y."/>
        </authorList>
    </citation>
    <scope>NUCLEOTIDE SEQUENCE [LARGE SCALE GENOMIC DNA]</scope>
    <source>
        <tissue evidence="1">Roots</tissue>
    </source>
</reference>
<evidence type="ECO:0000313" key="2">
    <source>
        <dbReference type="Proteomes" id="UP001345219"/>
    </source>
</evidence>
<proteinExistence type="predicted"/>
<dbReference type="AlphaFoldDB" id="A0AAN7JHV4"/>
<dbReference type="EMBL" id="JAXIOK010000022">
    <property type="protein sequence ID" value="KAK4743947.1"/>
    <property type="molecule type" value="Genomic_DNA"/>
</dbReference>
<dbReference type="Proteomes" id="UP001345219">
    <property type="component" value="Chromosome 9"/>
</dbReference>
<protein>
    <submittedName>
        <fullName evidence="1">Uncharacterized protein</fullName>
    </submittedName>
</protein>
<name>A0AAN7JHV4_9MYRT</name>